<keyword evidence="1" id="KW-0812">Transmembrane</keyword>
<dbReference type="AlphaFoldDB" id="A0A916VN31"/>
<dbReference type="RefSeq" id="WP_188670781.1">
    <property type="nucleotide sequence ID" value="NZ_BMKA01000001.1"/>
</dbReference>
<feature type="transmembrane region" description="Helical" evidence="1">
    <location>
        <begin position="211"/>
        <end position="231"/>
    </location>
</feature>
<evidence type="ECO:0008006" key="4">
    <source>
        <dbReference type="Google" id="ProtNLM"/>
    </source>
</evidence>
<dbReference type="InterPro" id="IPR038396">
    <property type="entry name" value="SpoIIAA-like_sf"/>
</dbReference>
<keyword evidence="1" id="KW-1133">Transmembrane helix</keyword>
<sequence length="253" mass="27882">MLKVKELEKNVWELTLEGVLTKSDIRTMERDLTPIIQGEGPFGLIVRADGLKDLTADAIAEDAKFEFAMMSQWTKISRMAIVSDLQALAALLKWVDPILPMIDMRSFATSQVAAAESFVSDLPAPHGASQGNGISLLSDGKDGVLAYEIDGRISAEDVNELLAPLEAQMKGDEKINLLVRIRHYDGMDLSILTRGSLWGTKMTAIKHVRRYAVVGAPKWMAAMATTVAAMLPVEMRMFDSSQDDAAWEWVRAD</sequence>
<dbReference type="InterPro" id="IPR036513">
    <property type="entry name" value="STAS_dom_sf"/>
</dbReference>
<reference evidence="2" key="1">
    <citation type="journal article" date="2014" name="Int. J. Syst. Evol. Microbiol.">
        <title>Complete genome sequence of Corynebacterium casei LMG S-19264T (=DSM 44701T), isolated from a smear-ripened cheese.</title>
        <authorList>
            <consortium name="US DOE Joint Genome Institute (JGI-PGF)"/>
            <person name="Walter F."/>
            <person name="Albersmeier A."/>
            <person name="Kalinowski J."/>
            <person name="Ruckert C."/>
        </authorList>
    </citation>
    <scope>NUCLEOTIDE SEQUENCE</scope>
    <source>
        <strain evidence="2">CGMCC 1.15880</strain>
    </source>
</reference>
<comment type="caution">
    <text evidence="2">The sequence shown here is derived from an EMBL/GenBank/DDBJ whole genome shotgun (WGS) entry which is preliminary data.</text>
</comment>
<proteinExistence type="predicted"/>
<dbReference type="Pfam" id="PF11964">
    <property type="entry name" value="SpoIIAA-like"/>
    <property type="match status" value="2"/>
</dbReference>
<dbReference type="EMBL" id="BMKA01000001">
    <property type="protein sequence ID" value="GGA08888.1"/>
    <property type="molecule type" value="Genomic_DNA"/>
</dbReference>
<protein>
    <recommendedName>
        <fullName evidence="4">STAS/SEC14 domain-containing protein</fullName>
    </recommendedName>
</protein>
<keyword evidence="1" id="KW-0472">Membrane</keyword>
<reference evidence="2" key="2">
    <citation type="submission" date="2020-09" db="EMBL/GenBank/DDBJ databases">
        <authorList>
            <person name="Sun Q."/>
            <person name="Zhou Y."/>
        </authorList>
    </citation>
    <scope>NUCLEOTIDE SEQUENCE</scope>
    <source>
        <strain evidence="2">CGMCC 1.15880</strain>
    </source>
</reference>
<keyword evidence="3" id="KW-1185">Reference proteome</keyword>
<name>A0A916VN31_9RHOB</name>
<dbReference type="Proteomes" id="UP000628017">
    <property type="component" value="Unassembled WGS sequence"/>
</dbReference>
<dbReference type="Gene3D" id="3.40.50.10600">
    <property type="entry name" value="SpoIIaa-like domains"/>
    <property type="match status" value="2"/>
</dbReference>
<evidence type="ECO:0000313" key="3">
    <source>
        <dbReference type="Proteomes" id="UP000628017"/>
    </source>
</evidence>
<evidence type="ECO:0000313" key="2">
    <source>
        <dbReference type="EMBL" id="GGA08888.1"/>
    </source>
</evidence>
<organism evidence="2 3">
    <name type="scientific">Neptunicoccus cionae</name>
    <dbReference type="NCBI Taxonomy" id="2035344"/>
    <lineage>
        <taxon>Bacteria</taxon>
        <taxon>Pseudomonadati</taxon>
        <taxon>Pseudomonadota</taxon>
        <taxon>Alphaproteobacteria</taxon>
        <taxon>Rhodobacterales</taxon>
        <taxon>Paracoccaceae</taxon>
        <taxon>Neptunicoccus</taxon>
    </lineage>
</organism>
<dbReference type="InterPro" id="IPR021866">
    <property type="entry name" value="SpoIIAA-like"/>
</dbReference>
<accession>A0A916VN31</accession>
<dbReference type="SUPFAM" id="SSF52091">
    <property type="entry name" value="SpoIIaa-like"/>
    <property type="match status" value="2"/>
</dbReference>
<gene>
    <name evidence="2" type="ORF">GCM10011498_06070</name>
</gene>
<evidence type="ECO:0000256" key="1">
    <source>
        <dbReference type="SAM" id="Phobius"/>
    </source>
</evidence>